<feature type="non-terminal residue" evidence="2">
    <location>
        <position position="199"/>
    </location>
</feature>
<dbReference type="Proteomes" id="UP001642484">
    <property type="component" value="Unassembled WGS sequence"/>
</dbReference>
<comment type="caution">
    <text evidence="2">The sequence shown here is derived from an EMBL/GenBank/DDBJ whole genome shotgun (WGS) entry which is preliminary data.</text>
</comment>
<accession>A0ABP0QR95</accession>
<dbReference type="EMBL" id="CAXAMN010024885">
    <property type="protein sequence ID" value="CAK9090766.1"/>
    <property type="molecule type" value="Genomic_DNA"/>
</dbReference>
<keyword evidence="1" id="KW-0472">Membrane</keyword>
<organism evidence="2 3">
    <name type="scientific">Durusdinium trenchii</name>
    <dbReference type="NCBI Taxonomy" id="1381693"/>
    <lineage>
        <taxon>Eukaryota</taxon>
        <taxon>Sar</taxon>
        <taxon>Alveolata</taxon>
        <taxon>Dinophyceae</taxon>
        <taxon>Suessiales</taxon>
        <taxon>Symbiodiniaceae</taxon>
        <taxon>Durusdinium</taxon>
    </lineage>
</organism>
<protein>
    <submittedName>
        <fullName evidence="2">Uncharacterized protein</fullName>
    </submittedName>
</protein>
<keyword evidence="1" id="KW-1133">Transmembrane helix</keyword>
<reference evidence="2 3" key="1">
    <citation type="submission" date="2024-02" db="EMBL/GenBank/DDBJ databases">
        <authorList>
            <person name="Chen Y."/>
            <person name="Shah S."/>
            <person name="Dougan E. K."/>
            <person name="Thang M."/>
            <person name="Chan C."/>
        </authorList>
    </citation>
    <scope>NUCLEOTIDE SEQUENCE [LARGE SCALE GENOMIC DNA]</scope>
</reference>
<evidence type="ECO:0000256" key="1">
    <source>
        <dbReference type="SAM" id="Phobius"/>
    </source>
</evidence>
<evidence type="ECO:0000313" key="3">
    <source>
        <dbReference type="Proteomes" id="UP001642484"/>
    </source>
</evidence>
<proteinExistence type="predicted"/>
<gene>
    <name evidence="2" type="ORF">CCMP2556_LOCUS43589</name>
</gene>
<sequence>VDLSCTNRSDRRGAFLGHVCSVGAGPTLVRSVAWIPVMTGPTRPGSLALFVLMGRVKQPFTTAWWVMFVTCLWFTYGPGAARLGASPAQNLELLKGMTCICAVTMSAGFYGAQVFSREAFPSMVLNWAVRPTAKWFPWLGKPLLGWSESRSFWILARLGDSCLHLIPSICAALAFRSSLSAWSALSALPMNLIWLWSAG</sequence>
<feature type="transmembrane region" description="Helical" evidence="1">
    <location>
        <begin position="62"/>
        <end position="81"/>
    </location>
</feature>
<name>A0ABP0QR95_9DINO</name>
<feature type="transmembrane region" description="Helical" evidence="1">
    <location>
        <begin position="93"/>
        <end position="115"/>
    </location>
</feature>
<keyword evidence="3" id="KW-1185">Reference proteome</keyword>
<feature type="non-terminal residue" evidence="2">
    <location>
        <position position="1"/>
    </location>
</feature>
<keyword evidence="1" id="KW-0812">Transmembrane</keyword>
<evidence type="ECO:0000313" key="2">
    <source>
        <dbReference type="EMBL" id="CAK9090766.1"/>
    </source>
</evidence>